<dbReference type="InterPro" id="IPR036457">
    <property type="entry name" value="PPM-type-like_dom_sf"/>
</dbReference>
<name>S5MI08_9MOLU</name>
<dbReference type="KEGG" id="stai:STAIW_v1c09390"/>
<dbReference type="SUPFAM" id="SSF81606">
    <property type="entry name" value="PP2C-like"/>
    <property type="match status" value="1"/>
</dbReference>
<dbReference type="OrthoDB" id="9801841at2"/>
<dbReference type="PATRIC" id="fig|1276220.3.peg.957"/>
<evidence type="ECO:0000313" key="3">
    <source>
        <dbReference type="Proteomes" id="UP000014984"/>
    </source>
</evidence>
<evidence type="ECO:0000313" key="2">
    <source>
        <dbReference type="EMBL" id="AGR41525.1"/>
    </source>
</evidence>
<dbReference type="SMART" id="SM00331">
    <property type="entry name" value="PP2C_SIG"/>
    <property type="match status" value="1"/>
</dbReference>
<dbReference type="CDD" id="cd00143">
    <property type="entry name" value="PP2Cc"/>
    <property type="match status" value="1"/>
</dbReference>
<protein>
    <submittedName>
        <fullName evidence="2">Phosphorylated protein phosphatase</fullName>
    </submittedName>
</protein>
<dbReference type="STRING" id="1276220.STAIW_v1c09390"/>
<dbReference type="eggNOG" id="COG0631">
    <property type="taxonomic scope" value="Bacteria"/>
</dbReference>
<dbReference type="AlphaFoldDB" id="S5MI08"/>
<dbReference type="Pfam" id="PF13672">
    <property type="entry name" value="PP2C_2"/>
    <property type="match status" value="1"/>
</dbReference>
<dbReference type="RefSeq" id="WP_020834664.1">
    <property type="nucleotide sequence ID" value="NC_021846.1"/>
</dbReference>
<organism evidence="2 3">
    <name type="scientific">Spiroplasma taiwanense CT-1</name>
    <dbReference type="NCBI Taxonomy" id="1276220"/>
    <lineage>
        <taxon>Bacteria</taxon>
        <taxon>Bacillati</taxon>
        <taxon>Mycoplasmatota</taxon>
        <taxon>Mollicutes</taxon>
        <taxon>Entomoplasmatales</taxon>
        <taxon>Spiroplasmataceae</taxon>
        <taxon>Spiroplasma</taxon>
    </lineage>
</organism>
<accession>S5MI08</accession>
<dbReference type="HOGENOM" id="CLU_034545_4_1_14"/>
<keyword evidence="3" id="KW-1185">Reference proteome</keyword>
<dbReference type="Gene3D" id="3.60.40.10">
    <property type="entry name" value="PPM-type phosphatase domain"/>
    <property type="match status" value="1"/>
</dbReference>
<proteinExistence type="predicted"/>
<gene>
    <name evidence="2" type="primary">prpC</name>
    <name evidence="2" type="ORF">STAIW_v1c09390</name>
</gene>
<feature type="domain" description="PPM-type phosphatase" evidence="1">
    <location>
        <begin position="4"/>
        <end position="251"/>
    </location>
</feature>
<dbReference type="Proteomes" id="UP000014984">
    <property type="component" value="Chromosome"/>
</dbReference>
<evidence type="ECO:0000259" key="1">
    <source>
        <dbReference type="PROSITE" id="PS51746"/>
    </source>
</evidence>
<reference evidence="2 3" key="1">
    <citation type="journal article" date="2013" name="Genome Biol. Evol.">
        <title>Comparison of metabolic capacities and inference of gene content evolution in mosquito-associated Spiroplasma diminutum and S. taiwanense.</title>
        <authorList>
            <person name="Lo W.S."/>
            <person name="Ku C."/>
            <person name="Chen L.L."/>
            <person name="Chang T.H."/>
            <person name="Kuo C.H."/>
        </authorList>
    </citation>
    <scope>NUCLEOTIDE SEQUENCE [LARGE SCALE GENOMIC DNA]</scope>
    <source>
        <strain evidence="2">CT-1</strain>
    </source>
</reference>
<dbReference type="EMBL" id="CP005074">
    <property type="protein sequence ID" value="AGR41525.1"/>
    <property type="molecule type" value="Genomic_DNA"/>
</dbReference>
<dbReference type="InterPro" id="IPR001932">
    <property type="entry name" value="PPM-type_phosphatase-like_dom"/>
</dbReference>
<dbReference type="SMART" id="SM00332">
    <property type="entry name" value="PP2Cc"/>
    <property type="match status" value="1"/>
</dbReference>
<sequence>MKFKYATLTDIGNYRKANQDFLDFFVNKNGEAFGIVCDGMGGHAFGEIASKLAVEKFVELFKKQNFFDMNQKEINRWLRNCINEILNEMIEYSNDRFETKDMGTTLTAILFTKIGGFVINIGDSRTYKLVNNSLFQITQDQNLWNSTPEAERKDIQMSSLYEKANELTFWKVLTSALGPQKTLRVDTYFIEKQEGIYMLTTDGVHDYIDQDITVATLSNKKIKLKEKANLIVEDAKDNISTDNLSILIIEAE</sequence>
<dbReference type="PROSITE" id="PS51746">
    <property type="entry name" value="PPM_2"/>
    <property type="match status" value="1"/>
</dbReference>